<gene>
    <name evidence="6" type="ORF">CKJ54_20210</name>
</gene>
<evidence type="ECO:0000313" key="7">
    <source>
        <dbReference type="Proteomes" id="UP000216246"/>
    </source>
</evidence>
<dbReference type="AlphaFoldDB" id="A0AAC9YMC1"/>
<protein>
    <submittedName>
        <fullName evidence="6">TetR family transcriptional regulator</fullName>
    </submittedName>
</protein>
<feature type="DNA-binding region" description="H-T-H motif" evidence="4">
    <location>
        <begin position="35"/>
        <end position="54"/>
    </location>
</feature>
<keyword evidence="1" id="KW-0805">Transcription regulation</keyword>
<dbReference type="Pfam" id="PF00440">
    <property type="entry name" value="TetR_N"/>
    <property type="match status" value="1"/>
</dbReference>
<keyword evidence="2 4" id="KW-0238">DNA-binding</keyword>
<name>A0AAC9YMC1_9MYCO</name>
<reference evidence="6 7" key="1">
    <citation type="submission" date="2017-08" db="EMBL/GenBank/DDBJ databases">
        <title>Phylogentic analysis of Mycobacterium avium complex whole genomes.</title>
        <authorList>
            <person name="Caverly L.J."/>
            <person name="Spilker T."/>
            <person name="LiPuma J."/>
        </authorList>
    </citation>
    <scope>NUCLEOTIDE SEQUENCE [LARGE SCALE GENOMIC DNA]</scope>
    <source>
        <strain evidence="6 7">FLAC0026</strain>
    </source>
</reference>
<dbReference type="PANTHER" id="PTHR30055:SF220">
    <property type="entry name" value="TETR-FAMILY REGULATORY PROTEIN"/>
    <property type="match status" value="1"/>
</dbReference>
<dbReference type="PROSITE" id="PS50977">
    <property type="entry name" value="HTH_TETR_2"/>
    <property type="match status" value="1"/>
</dbReference>
<dbReference type="SUPFAM" id="SSF48498">
    <property type="entry name" value="Tetracyclin repressor-like, C-terminal domain"/>
    <property type="match status" value="1"/>
</dbReference>
<evidence type="ECO:0000256" key="4">
    <source>
        <dbReference type="PROSITE-ProRule" id="PRU00335"/>
    </source>
</evidence>
<feature type="domain" description="HTH tetR-type" evidence="5">
    <location>
        <begin position="12"/>
        <end position="72"/>
    </location>
</feature>
<dbReference type="EMBL" id="CP023147">
    <property type="protein sequence ID" value="ASW91934.1"/>
    <property type="molecule type" value="Genomic_DNA"/>
</dbReference>
<dbReference type="InterPro" id="IPR036271">
    <property type="entry name" value="Tet_transcr_reg_TetR-rel_C_sf"/>
</dbReference>
<dbReference type="KEGG" id="mmal:CKJ54_20210"/>
<dbReference type="SUPFAM" id="SSF46689">
    <property type="entry name" value="Homeodomain-like"/>
    <property type="match status" value="1"/>
</dbReference>
<dbReference type="InterPro" id="IPR025996">
    <property type="entry name" value="MT1864/Rv1816-like_C"/>
</dbReference>
<dbReference type="GO" id="GO:0003700">
    <property type="term" value="F:DNA-binding transcription factor activity"/>
    <property type="evidence" value="ECO:0007669"/>
    <property type="project" value="TreeGrafter"/>
</dbReference>
<evidence type="ECO:0000256" key="2">
    <source>
        <dbReference type="ARBA" id="ARBA00023125"/>
    </source>
</evidence>
<dbReference type="InterPro" id="IPR050109">
    <property type="entry name" value="HTH-type_TetR-like_transc_reg"/>
</dbReference>
<accession>A0AAC9YMC1</accession>
<evidence type="ECO:0000313" key="6">
    <source>
        <dbReference type="EMBL" id="ASW91934.1"/>
    </source>
</evidence>
<dbReference type="InterPro" id="IPR009057">
    <property type="entry name" value="Homeodomain-like_sf"/>
</dbReference>
<evidence type="ECO:0000256" key="1">
    <source>
        <dbReference type="ARBA" id="ARBA00023015"/>
    </source>
</evidence>
<dbReference type="PANTHER" id="PTHR30055">
    <property type="entry name" value="HTH-TYPE TRANSCRIPTIONAL REGULATOR RUTR"/>
    <property type="match status" value="1"/>
</dbReference>
<dbReference type="InterPro" id="IPR001647">
    <property type="entry name" value="HTH_TetR"/>
</dbReference>
<proteinExistence type="predicted"/>
<organism evidence="6 7">
    <name type="scientific">Mycobacterium marseillense</name>
    <dbReference type="NCBI Taxonomy" id="701042"/>
    <lineage>
        <taxon>Bacteria</taxon>
        <taxon>Bacillati</taxon>
        <taxon>Actinomycetota</taxon>
        <taxon>Actinomycetes</taxon>
        <taxon>Mycobacteriales</taxon>
        <taxon>Mycobacteriaceae</taxon>
        <taxon>Mycobacterium</taxon>
        <taxon>Mycobacterium avium complex (MAC)</taxon>
    </lineage>
</organism>
<dbReference type="Gene3D" id="1.10.357.10">
    <property type="entry name" value="Tetracycline Repressor, domain 2"/>
    <property type="match status" value="1"/>
</dbReference>
<keyword evidence="3" id="KW-0804">Transcription</keyword>
<dbReference type="Pfam" id="PF13305">
    <property type="entry name" value="TetR_C_33"/>
    <property type="match status" value="1"/>
</dbReference>
<sequence>MPVVDDRRYHHGALRAALLSEAEKTLRKSGVDGLSLRELARAVGVSHSAPRRHFDDKAAMLEALVIDGFDRLGRALAKAAEPDGRDFVTSLSDVAVAYVRFATDNPALVELMSARRYLANASDELTRARDASFAPVTNLVAAGQADGELVAGDLQRIGTVLFATLHGIATMANNKMIDPLEDRLIFDVVASLLEGLAPRGRTGRPDGN</sequence>
<dbReference type="GO" id="GO:0000976">
    <property type="term" value="F:transcription cis-regulatory region binding"/>
    <property type="evidence" value="ECO:0007669"/>
    <property type="project" value="TreeGrafter"/>
</dbReference>
<evidence type="ECO:0000259" key="5">
    <source>
        <dbReference type="PROSITE" id="PS50977"/>
    </source>
</evidence>
<dbReference type="Proteomes" id="UP000216246">
    <property type="component" value="Chromosome"/>
</dbReference>
<evidence type="ECO:0000256" key="3">
    <source>
        <dbReference type="ARBA" id="ARBA00023163"/>
    </source>
</evidence>